<feature type="coiled-coil region" evidence="1">
    <location>
        <begin position="145"/>
        <end position="179"/>
    </location>
</feature>
<comment type="caution">
    <text evidence="2">The sequence shown here is derived from an EMBL/GenBank/DDBJ whole genome shotgun (WGS) entry which is preliminary data.</text>
</comment>
<dbReference type="AlphaFoldDB" id="A0A1R2BU04"/>
<evidence type="ECO:0000313" key="2">
    <source>
        <dbReference type="EMBL" id="OMJ80289.1"/>
    </source>
</evidence>
<sequence>MKSLKKPNPYLQAKLTQFIREKALTLSDDQSTFSNRSSFTSSQKSSFEPVLSFKNLLKESLSVSNMNSSSIKDTQESRPNSVIPERETQFLSIQNESSLTKNPSHSRESTIDELSAMKAKISHQHSIINSLKAENKNLASSLTESLIYEKNFNEAQEKIKKLEEEKKEWERSKDSKKRFFSINKQLVFAKEPSRIQGMELLKRELISEKLKTKEYKISYDSEVAQTDKLRKKIKKLEEDLRVIKIERQKSELVSLQADNMEFLKKKNAELINLMLDNADNLYEKNLEIKSLLEQREKILKELNDTKENVKEILELRQYITYLLDVITKLRIDMRNFALKHALIHQDKGKTRKSKAIISEITSIAKNTKIRMSDIVLKAMNGIDGLNTLIKQQSMIVRD</sequence>
<evidence type="ECO:0000256" key="1">
    <source>
        <dbReference type="SAM" id="Coils"/>
    </source>
</evidence>
<accession>A0A1R2BU04</accession>
<evidence type="ECO:0000313" key="3">
    <source>
        <dbReference type="Proteomes" id="UP000187209"/>
    </source>
</evidence>
<proteinExistence type="predicted"/>
<feature type="coiled-coil region" evidence="1">
    <location>
        <begin position="219"/>
        <end position="315"/>
    </location>
</feature>
<reference evidence="2 3" key="1">
    <citation type="submission" date="2016-11" db="EMBL/GenBank/DDBJ databases">
        <title>The macronuclear genome of Stentor coeruleus: a giant cell with tiny introns.</title>
        <authorList>
            <person name="Slabodnick M."/>
            <person name="Ruby J.G."/>
            <person name="Reiff S.B."/>
            <person name="Swart E.C."/>
            <person name="Gosai S."/>
            <person name="Prabakaran S."/>
            <person name="Witkowska E."/>
            <person name="Larue G.E."/>
            <person name="Fisher S."/>
            <person name="Freeman R.M."/>
            <person name="Gunawardena J."/>
            <person name="Chu W."/>
            <person name="Stover N.A."/>
            <person name="Gregory B.D."/>
            <person name="Nowacki M."/>
            <person name="Derisi J."/>
            <person name="Roy S.W."/>
            <person name="Marshall W.F."/>
            <person name="Sood P."/>
        </authorList>
    </citation>
    <scope>NUCLEOTIDE SEQUENCE [LARGE SCALE GENOMIC DNA]</scope>
    <source>
        <strain evidence="2">WM001</strain>
    </source>
</reference>
<gene>
    <name evidence="2" type="ORF">SteCoe_19491</name>
</gene>
<protein>
    <submittedName>
        <fullName evidence="2">Uncharacterized protein</fullName>
    </submittedName>
</protein>
<dbReference type="Proteomes" id="UP000187209">
    <property type="component" value="Unassembled WGS sequence"/>
</dbReference>
<keyword evidence="3" id="KW-1185">Reference proteome</keyword>
<dbReference type="EMBL" id="MPUH01000430">
    <property type="protein sequence ID" value="OMJ80289.1"/>
    <property type="molecule type" value="Genomic_DNA"/>
</dbReference>
<keyword evidence="1" id="KW-0175">Coiled coil</keyword>
<name>A0A1R2BU04_9CILI</name>
<organism evidence="2 3">
    <name type="scientific">Stentor coeruleus</name>
    <dbReference type="NCBI Taxonomy" id="5963"/>
    <lineage>
        <taxon>Eukaryota</taxon>
        <taxon>Sar</taxon>
        <taxon>Alveolata</taxon>
        <taxon>Ciliophora</taxon>
        <taxon>Postciliodesmatophora</taxon>
        <taxon>Heterotrichea</taxon>
        <taxon>Heterotrichida</taxon>
        <taxon>Stentoridae</taxon>
        <taxon>Stentor</taxon>
    </lineage>
</organism>